<dbReference type="InterPro" id="IPR032477">
    <property type="entry name" value="Glyco_hydro_64"/>
</dbReference>
<feature type="transmembrane region" description="Helical" evidence="1">
    <location>
        <begin position="530"/>
        <end position="556"/>
    </location>
</feature>
<dbReference type="InterPro" id="IPR037176">
    <property type="entry name" value="Osmotin/thaumatin-like_sf"/>
</dbReference>
<keyword evidence="1" id="KW-0812">Transmembrane</keyword>
<dbReference type="PANTHER" id="PTHR38165">
    <property type="match status" value="1"/>
</dbReference>
<protein>
    <recommendedName>
        <fullName evidence="2">GH64 domain-containing protein</fullName>
    </recommendedName>
</protein>
<keyword evidence="1" id="KW-1133">Transmembrane helix</keyword>
<reference evidence="3 4" key="1">
    <citation type="submission" date="2024-01" db="EMBL/GenBank/DDBJ databases">
        <authorList>
            <person name="Allen C."/>
            <person name="Tagirdzhanova G."/>
        </authorList>
    </citation>
    <scope>NUCLEOTIDE SEQUENCE [LARGE SCALE GENOMIC DNA]</scope>
</reference>
<dbReference type="InterPro" id="IPR037398">
    <property type="entry name" value="Glyco_hydro_64_fam"/>
</dbReference>
<evidence type="ECO:0000313" key="3">
    <source>
        <dbReference type="EMBL" id="CAK7238174.1"/>
    </source>
</evidence>
<gene>
    <name evidence="3" type="ORF">SEUCBS140593_010400</name>
</gene>
<dbReference type="InterPro" id="IPR042517">
    <property type="entry name" value="Glyco_hydro_64_N_2"/>
</dbReference>
<evidence type="ECO:0000259" key="2">
    <source>
        <dbReference type="PROSITE" id="PS52006"/>
    </source>
</evidence>
<evidence type="ECO:0000256" key="1">
    <source>
        <dbReference type="SAM" id="Phobius"/>
    </source>
</evidence>
<sequence>MATLQVVLQNNSEDALYAAITGTDSVHNALWLLQSDGVTGYYPTNPAADQQPLSVDCNMALGGGGQQRTVALPYLSGARIWFSQDGPLTFLLNQGANGPALVEPSPTNPSDPNYPLRWDFCELTFNNEQVFANISYVDFVCIPVALRLDASDGSGPQVVTGMPANGLDMVCQALLQQHQKDGADWDKLVVRAAPGASSTYLRALSPSAGIATSPGLFQGYYTSYVEAAWAQYATVPLQVETQSSWGTVTGQVRGELLQFPGAGAFSKPAAADVFSCSTGPFGANAGTPEMGNIAARLAAALNRSTLLSANSQPDGEAASSYYTNSTTNHYARIVHATNIDGRGYAFPYDDVTPTSGLDQSGAVSSSSPSCLTVYVGGLGSSVGERATPANTRISRVSAREMARRNYQLVAGRRRVRRAATFVPPSLSTRSSTGRSTGYSKMFEAGLLETNTAARWDDLHRLGSAEKGNLPSAGRRERGRDHPLWSLLQAVRMVWSLLRAALPQRITGSLARTSTAASKALNGIDLFLQALIGPAGMVGMACVLLVAAGILALLGLARMTAW</sequence>
<dbReference type="PANTHER" id="PTHR38165:SF1">
    <property type="entry name" value="GLUCANASE B"/>
    <property type="match status" value="1"/>
</dbReference>
<accession>A0ABP0D178</accession>
<dbReference type="Gene3D" id="3.30.920.50">
    <property type="entry name" value="Beta-1,3-glucanase, C-terminal domain"/>
    <property type="match status" value="1"/>
</dbReference>
<dbReference type="Gene3D" id="2.60.110.10">
    <property type="entry name" value="Thaumatin"/>
    <property type="match status" value="1"/>
</dbReference>
<keyword evidence="1" id="KW-0472">Membrane</keyword>
<keyword evidence="4" id="KW-1185">Reference proteome</keyword>
<dbReference type="PROSITE" id="PS52006">
    <property type="entry name" value="GH64"/>
    <property type="match status" value="1"/>
</dbReference>
<dbReference type="Pfam" id="PF16483">
    <property type="entry name" value="Glyco_hydro_64"/>
    <property type="match status" value="1"/>
</dbReference>
<dbReference type="EMBL" id="CAWUHD010000213">
    <property type="protein sequence ID" value="CAK7238174.1"/>
    <property type="molecule type" value="Genomic_DNA"/>
</dbReference>
<organism evidence="3 4">
    <name type="scientific">Sporothrix eucalyptigena</name>
    <dbReference type="NCBI Taxonomy" id="1812306"/>
    <lineage>
        <taxon>Eukaryota</taxon>
        <taxon>Fungi</taxon>
        <taxon>Dikarya</taxon>
        <taxon>Ascomycota</taxon>
        <taxon>Pezizomycotina</taxon>
        <taxon>Sordariomycetes</taxon>
        <taxon>Sordariomycetidae</taxon>
        <taxon>Ophiostomatales</taxon>
        <taxon>Ophiostomataceae</taxon>
        <taxon>Sporothrix</taxon>
    </lineage>
</organism>
<feature type="domain" description="GH64" evidence="2">
    <location>
        <begin position="1"/>
        <end position="377"/>
    </location>
</feature>
<name>A0ABP0D178_9PEZI</name>
<comment type="caution">
    <text evidence="3">The sequence shown here is derived from an EMBL/GenBank/DDBJ whole genome shotgun (WGS) entry which is preliminary data.</text>
</comment>
<dbReference type="CDD" id="cd09220">
    <property type="entry name" value="GH64-GluB-like"/>
    <property type="match status" value="1"/>
</dbReference>
<dbReference type="Proteomes" id="UP001642482">
    <property type="component" value="Unassembled WGS sequence"/>
</dbReference>
<proteinExistence type="predicted"/>
<evidence type="ECO:0000313" key="4">
    <source>
        <dbReference type="Proteomes" id="UP001642482"/>
    </source>
</evidence>